<feature type="transmembrane region" description="Helical" evidence="11">
    <location>
        <begin position="335"/>
        <end position="359"/>
    </location>
</feature>
<evidence type="ECO:0000256" key="10">
    <source>
        <dbReference type="ARBA" id="ARBA00024973"/>
    </source>
</evidence>
<evidence type="ECO:0000256" key="11">
    <source>
        <dbReference type="SAM" id="Phobius"/>
    </source>
</evidence>
<dbReference type="InterPro" id="IPR003838">
    <property type="entry name" value="ABC3_permease_C"/>
</dbReference>
<sequence>MEYSKQIRFLHTLPNTIPILSLHLWYDGRVYLGAKLLEYLRAKRRTNMKIAWNEIKYQPKKFILIELLITILMFMVVFLSGLTNGLGRSVSAQIDNYGALHYILSTDSEGIIPFSTITAKDLEEIQKIEGMDYSGLSIQRATISKTEVSNTLDITYFATDHNDKEILNPIIEDTELKISDLKKNEVILDHSFKEDEGIQVGDQVIDKTSKQKLKVVAFAKNAKYGYSEIGFISSETYTGMRQKTDPSYQWQAQTLVTKKSIPSSDLASNLMVADKKQVIDKIPGYKAQNLTLRMITWVLLLASSAILGVFFYILTLQKLKQFGVLKAIGMSMSQITYVQLSQLTIISLIGVLLGLGLATIMAPFLPNSIPSFMTLKDNLTISVSFILTSILCGALSLVKIKKVDPIEVIGGNGE</sequence>
<evidence type="ECO:0000313" key="13">
    <source>
        <dbReference type="EMBL" id="VED66472.1"/>
    </source>
</evidence>
<dbReference type="PANTHER" id="PTHR43738:SF1">
    <property type="entry name" value="HEMIN TRANSPORT SYSTEM PERMEASE PROTEIN HRTB-RELATED"/>
    <property type="match status" value="1"/>
</dbReference>
<name>A0A447Z2H4_9STRE</name>
<evidence type="ECO:0000256" key="4">
    <source>
        <dbReference type="ARBA" id="ARBA00016962"/>
    </source>
</evidence>
<dbReference type="GO" id="GO:0005886">
    <property type="term" value="C:plasma membrane"/>
    <property type="evidence" value="ECO:0007669"/>
    <property type="project" value="UniProtKB-SubCell"/>
</dbReference>
<evidence type="ECO:0000256" key="6">
    <source>
        <dbReference type="ARBA" id="ARBA00022475"/>
    </source>
</evidence>
<dbReference type="AlphaFoldDB" id="A0A447Z2H4"/>
<dbReference type="InterPro" id="IPR051125">
    <property type="entry name" value="ABC-4/HrtB_transporter"/>
</dbReference>
<feature type="transmembrane region" description="Helical" evidence="11">
    <location>
        <begin position="62"/>
        <end position="82"/>
    </location>
</feature>
<keyword evidence="9 11" id="KW-0472">Membrane</keyword>
<evidence type="ECO:0000256" key="1">
    <source>
        <dbReference type="ARBA" id="ARBA00004651"/>
    </source>
</evidence>
<evidence type="ECO:0000256" key="7">
    <source>
        <dbReference type="ARBA" id="ARBA00022692"/>
    </source>
</evidence>
<comment type="subunit">
    <text evidence="3">The complex is composed of two ATP-binding proteins (HrtA), two transmembrane proteins (HrtB) and a solute-binding protein.</text>
</comment>
<accession>A0A447Z2H4</accession>
<evidence type="ECO:0000256" key="2">
    <source>
        <dbReference type="ARBA" id="ARBA00008697"/>
    </source>
</evidence>
<evidence type="ECO:0000256" key="3">
    <source>
        <dbReference type="ARBA" id="ARBA00011131"/>
    </source>
</evidence>
<keyword evidence="7 11" id="KW-0812">Transmembrane</keyword>
<reference evidence="13 14" key="1">
    <citation type="submission" date="2018-12" db="EMBL/GenBank/DDBJ databases">
        <authorList>
            <consortium name="Pathogen Informatics"/>
        </authorList>
    </citation>
    <scope>NUCLEOTIDE SEQUENCE [LARGE SCALE GENOMIC DNA]</scope>
    <source>
        <strain evidence="13 14">NCTC3166</strain>
    </source>
</reference>
<organism evidence="13 14">
    <name type="scientific">Streptococcus viridans</name>
    <dbReference type="NCBI Taxonomy" id="78535"/>
    <lineage>
        <taxon>Bacteria</taxon>
        <taxon>Bacillati</taxon>
        <taxon>Bacillota</taxon>
        <taxon>Bacilli</taxon>
        <taxon>Lactobacillales</taxon>
        <taxon>Streptococcaceae</taxon>
        <taxon>Streptococcus</taxon>
    </lineage>
</organism>
<dbReference type="KEGG" id="svf:NCTC3166_00256"/>
<evidence type="ECO:0000259" key="12">
    <source>
        <dbReference type="Pfam" id="PF02687"/>
    </source>
</evidence>
<comment type="function">
    <text evidence="10">Part of the ABC transporter complex hrt involved in hemin import. Responsible for the translocation of the substrate across the membrane.</text>
</comment>
<dbReference type="EMBL" id="LR134266">
    <property type="protein sequence ID" value="VED66472.1"/>
    <property type="molecule type" value="Genomic_DNA"/>
</dbReference>
<keyword evidence="6" id="KW-1003">Cell membrane</keyword>
<evidence type="ECO:0000256" key="5">
    <source>
        <dbReference type="ARBA" id="ARBA00022448"/>
    </source>
</evidence>
<proteinExistence type="inferred from homology"/>
<feature type="transmembrane region" description="Helical" evidence="11">
    <location>
        <begin position="294"/>
        <end position="314"/>
    </location>
</feature>
<comment type="subcellular location">
    <subcellularLocation>
        <location evidence="1">Cell membrane</location>
        <topology evidence="1">Multi-pass membrane protein</topology>
    </subcellularLocation>
</comment>
<dbReference type="Pfam" id="PF02687">
    <property type="entry name" value="FtsX"/>
    <property type="match status" value="1"/>
</dbReference>
<feature type="domain" description="ABC3 transporter permease C-terminal" evidence="12">
    <location>
        <begin position="294"/>
        <end position="404"/>
    </location>
</feature>
<keyword evidence="8 11" id="KW-1133">Transmembrane helix</keyword>
<protein>
    <recommendedName>
        <fullName evidence="4">Putative hemin transport system permease protein HrtB</fullName>
    </recommendedName>
</protein>
<gene>
    <name evidence="13" type="ORF">NCTC3166_00256</name>
</gene>
<dbReference type="Proteomes" id="UP000270025">
    <property type="component" value="Chromosome"/>
</dbReference>
<comment type="similarity">
    <text evidence="2">Belongs to the ABC-4 integral membrane protein family. HrtB subfamily.</text>
</comment>
<feature type="transmembrane region" description="Helical" evidence="11">
    <location>
        <begin position="379"/>
        <end position="398"/>
    </location>
</feature>
<evidence type="ECO:0000256" key="8">
    <source>
        <dbReference type="ARBA" id="ARBA00022989"/>
    </source>
</evidence>
<keyword evidence="14" id="KW-1185">Reference proteome</keyword>
<evidence type="ECO:0000313" key="14">
    <source>
        <dbReference type="Proteomes" id="UP000270025"/>
    </source>
</evidence>
<evidence type="ECO:0000256" key="9">
    <source>
        <dbReference type="ARBA" id="ARBA00023136"/>
    </source>
</evidence>
<keyword evidence="5" id="KW-0813">Transport</keyword>
<dbReference type="PANTHER" id="PTHR43738">
    <property type="entry name" value="ABC TRANSPORTER, MEMBRANE PROTEIN"/>
    <property type="match status" value="1"/>
</dbReference>